<accession>A0ABM4CCH9</accession>
<dbReference type="RefSeq" id="XP_065659348.1">
    <property type="nucleotide sequence ID" value="XM_065803276.1"/>
</dbReference>
<feature type="chain" id="PRO_5045025933" evidence="2">
    <location>
        <begin position="20"/>
        <end position="1282"/>
    </location>
</feature>
<organism evidence="3 4">
    <name type="scientific">Hydra vulgaris</name>
    <name type="common">Hydra</name>
    <name type="synonym">Hydra attenuata</name>
    <dbReference type="NCBI Taxonomy" id="6087"/>
    <lineage>
        <taxon>Eukaryota</taxon>
        <taxon>Metazoa</taxon>
        <taxon>Cnidaria</taxon>
        <taxon>Hydrozoa</taxon>
        <taxon>Hydroidolina</taxon>
        <taxon>Anthoathecata</taxon>
        <taxon>Aplanulata</taxon>
        <taxon>Hydridae</taxon>
        <taxon>Hydra</taxon>
    </lineage>
</organism>
<reference evidence="4 5" key="1">
    <citation type="submission" date="2025-05" db="UniProtKB">
        <authorList>
            <consortium name="RefSeq"/>
        </authorList>
    </citation>
    <scope>IDENTIFICATION</scope>
</reference>
<keyword evidence="1" id="KW-1133">Transmembrane helix</keyword>
<dbReference type="GeneID" id="101237419"/>
<name>A0ABM4CCH9_HYDVU</name>
<keyword evidence="1" id="KW-0472">Membrane</keyword>
<feature type="transmembrane region" description="Helical" evidence="1">
    <location>
        <begin position="1125"/>
        <end position="1148"/>
    </location>
</feature>
<evidence type="ECO:0000313" key="6">
    <source>
        <dbReference type="RefSeq" id="XP_065659348.1"/>
    </source>
</evidence>
<evidence type="ECO:0000313" key="5">
    <source>
        <dbReference type="RefSeq" id="XP_065659347.1"/>
    </source>
</evidence>
<keyword evidence="3" id="KW-1185">Reference proteome</keyword>
<dbReference type="Proteomes" id="UP001652625">
    <property type="component" value="Chromosome 08"/>
</dbReference>
<dbReference type="RefSeq" id="XP_065659346.1">
    <property type="nucleotide sequence ID" value="XM_065803274.1"/>
</dbReference>
<proteinExistence type="predicted"/>
<evidence type="ECO:0000313" key="3">
    <source>
        <dbReference type="Proteomes" id="UP001652625"/>
    </source>
</evidence>
<feature type="signal peptide" evidence="2">
    <location>
        <begin position="1"/>
        <end position="19"/>
    </location>
</feature>
<protein>
    <submittedName>
        <fullName evidence="4 5">Uncharacterized protein LOC101237419 isoform X2</fullName>
    </submittedName>
</protein>
<gene>
    <name evidence="4 5 6" type="primary">LOC101237419</name>
</gene>
<evidence type="ECO:0000256" key="2">
    <source>
        <dbReference type="SAM" id="SignalP"/>
    </source>
</evidence>
<keyword evidence="2" id="KW-0732">Signal</keyword>
<keyword evidence="1" id="KW-0812">Transmembrane</keyword>
<evidence type="ECO:0000313" key="4">
    <source>
        <dbReference type="RefSeq" id="XP_065659346.1"/>
    </source>
</evidence>
<sequence>MQFVFYWFFAFFFLNQIISLPVLDSRKSDIINAGEIFELHFNNKLDLSIDYKNCSKIFDTDTIAKLGSQPICRVFSENVIRLIPSQDANLTIDDSLNFDNISISSNISFLIENYTAVDQLPVIKISGPNSNCRCSETFNDSLKVNIDLSNLTGYAPLKNIEWNIYDNEFANGKGLFAAELKDFQGQTEITIQSNWFTASQNYYIYVQAENVFGNTGNASKRFSFSNDCLPYVEILLNSLFSDDDSTVLKGFVTYPLCSNQSRTFTPDWLLLGVDLPSTIDSYSDLLYIPQQNLQANSYGVILRYTVSDAHKNELKKSATFDLNIKTLSSEINIVGGNRTIGKFNALKLNTELAHPASTGSYVWLCSTDEDQQPCIQNIKDIVFPPYSYLQLNLKQPDLLPEHKFTIEAGFKNNGLTSKSTVNILVLNGDVPQINLQAKKKKVSYNEPIIFIADVENVKMNFNYTWFCSYKYDDTNQPLNHDSLTIVQVNSVLFPDGRIPTIIKQFPPFSFDYGRSVVCKFSFPYKNQLVYAYEEVEIVIPIKDAIIIASPQSGLAYEDKFRFRVSGWHQSNVYLFRFGIYAKYNANKESDKIYKSMWSAQNWIENVQFFMEKGNGPGNQLKIFYEIMNDEGFVTTIVSEIVLNPFNAQNGIKIAKKAFDFDYYLRTDQFQCAEYFLDILPLVDVTNLLAKDLLSIQKNLVLYLAKFRTQGFIGLLVTKAMDVMYKFVYATKGIMNQNTLMNITTTLNYISVNLLTVGQEIDSIKMTQQLVDILNTLINFPGNLEVILSQTPNIIKGFLNVAGSNYDNQQESFYGSFISGLFTLERFLLVTSSSVITLNDNLRNKYGNWPCQNSYPFNCTGVLIVQAQYDYNLFPNTTFGEDWTPVSDVYELALYNPATFNLLSTDNDPDNFYEASLLLKNKDIELSNISNVQCQVWNPVLKKFDPTLCYYFAYMDDNHALCRCKSLGKMVALHQPGAFPTTESTIIDPTLTYTFYFHMDYDPYCSTTTRMKSVTNKFSYQLQQYIIAKGLLEWPKLKLTLRRSRLVVVDCLNGGFGISTINMTIKDKYGELRNWFIKQVIENMIENQTFQIEMKQGGNIPLFDVNQTTPQPVVTIPPIQEIKTNWTALIASIVVFVLCFLACAFGIYFHQSKLLAQKIYTNINSDKPKELSEAEKEKQANKKLKLDRLNDMHLEGFVPEEKSKSSKKIRPVSDANATVSGDSFFFRDSPMLDSDSAPRYALDDSDSEDIFTSKTTLIKSASVNKEFKANDSKSDSVEHINDE</sequence>
<dbReference type="RefSeq" id="XP_065659347.1">
    <property type="nucleotide sequence ID" value="XM_065803275.1"/>
</dbReference>
<evidence type="ECO:0000256" key="1">
    <source>
        <dbReference type="SAM" id="Phobius"/>
    </source>
</evidence>